<organism evidence="5">
    <name type="scientific">Intestinibacter bartlettii</name>
    <dbReference type="NCBI Taxonomy" id="261299"/>
    <lineage>
        <taxon>Bacteria</taxon>
        <taxon>Bacillati</taxon>
        <taxon>Bacillota</taxon>
        <taxon>Clostridia</taxon>
        <taxon>Peptostreptococcales</taxon>
        <taxon>Peptostreptococcaceae</taxon>
        <taxon>Intestinibacter</taxon>
    </lineage>
</organism>
<accession>A0A6N3BVA3</accession>
<evidence type="ECO:0000256" key="2">
    <source>
        <dbReference type="ARBA" id="ARBA00023125"/>
    </source>
</evidence>
<gene>
    <name evidence="5" type="ORF">IBLFYP30_01624</name>
</gene>
<reference evidence="5" key="1">
    <citation type="submission" date="2019-11" db="EMBL/GenBank/DDBJ databases">
        <authorList>
            <person name="Feng L."/>
        </authorList>
    </citation>
    <scope>NUCLEOTIDE SEQUENCE</scope>
    <source>
        <strain evidence="5">IbartlettiiLFYP30</strain>
    </source>
</reference>
<dbReference type="PANTHER" id="PTHR42756:SF1">
    <property type="entry name" value="TRANSCRIPTIONAL REPRESSOR OF EMRAB OPERON"/>
    <property type="match status" value="1"/>
</dbReference>
<dbReference type="PROSITE" id="PS50995">
    <property type="entry name" value="HTH_MARR_2"/>
    <property type="match status" value="1"/>
</dbReference>
<keyword evidence="3" id="KW-0804">Transcription</keyword>
<evidence type="ECO:0000313" key="5">
    <source>
        <dbReference type="EMBL" id="VYU05517.1"/>
    </source>
</evidence>
<dbReference type="SUPFAM" id="SSF46785">
    <property type="entry name" value="Winged helix' DNA-binding domain"/>
    <property type="match status" value="1"/>
</dbReference>
<dbReference type="InterPro" id="IPR036390">
    <property type="entry name" value="WH_DNA-bd_sf"/>
</dbReference>
<dbReference type="SMART" id="SM00347">
    <property type="entry name" value="HTH_MARR"/>
    <property type="match status" value="1"/>
</dbReference>
<name>A0A6N3BVA3_9FIRM</name>
<dbReference type="GO" id="GO:0003677">
    <property type="term" value="F:DNA binding"/>
    <property type="evidence" value="ECO:0007669"/>
    <property type="project" value="UniProtKB-KW"/>
</dbReference>
<evidence type="ECO:0000256" key="1">
    <source>
        <dbReference type="ARBA" id="ARBA00023015"/>
    </source>
</evidence>
<dbReference type="InterPro" id="IPR036388">
    <property type="entry name" value="WH-like_DNA-bd_sf"/>
</dbReference>
<dbReference type="EMBL" id="CACRUE010000026">
    <property type="protein sequence ID" value="VYU05517.1"/>
    <property type="molecule type" value="Genomic_DNA"/>
</dbReference>
<dbReference type="GO" id="GO:0003700">
    <property type="term" value="F:DNA-binding transcription factor activity"/>
    <property type="evidence" value="ECO:0007669"/>
    <property type="project" value="InterPro"/>
</dbReference>
<dbReference type="AlphaFoldDB" id="A0A6N3BVA3"/>
<dbReference type="PANTHER" id="PTHR42756">
    <property type="entry name" value="TRANSCRIPTIONAL REGULATOR, MARR"/>
    <property type="match status" value="1"/>
</dbReference>
<keyword evidence="1" id="KW-0805">Transcription regulation</keyword>
<dbReference type="RefSeq" id="WP_007286169.1">
    <property type="nucleotide sequence ID" value="NZ_CACRUE010000026.1"/>
</dbReference>
<dbReference type="GeneID" id="89565887"/>
<keyword evidence="2" id="KW-0238">DNA-binding</keyword>
<protein>
    <submittedName>
        <fullName evidence="5">Transcriptional regulator SlyA</fullName>
    </submittedName>
</protein>
<dbReference type="Gene3D" id="1.10.10.10">
    <property type="entry name" value="Winged helix-like DNA-binding domain superfamily/Winged helix DNA-binding domain"/>
    <property type="match status" value="1"/>
</dbReference>
<evidence type="ECO:0000256" key="3">
    <source>
        <dbReference type="ARBA" id="ARBA00023163"/>
    </source>
</evidence>
<feature type="domain" description="HTH marR-type" evidence="4">
    <location>
        <begin position="1"/>
        <end position="138"/>
    </location>
</feature>
<proteinExistence type="predicted"/>
<dbReference type="InterPro" id="IPR000835">
    <property type="entry name" value="HTH_MarR-typ"/>
</dbReference>
<evidence type="ECO:0000259" key="4">
    <source>
        <dbReference type="PROSITE" id="PS50995"/>
    </source>
</evidence>
<sequence>MELGCIFSYINKIGAISNKFLAKRIKEEGLPILQNHSLLFYILPKDKSQLLFSEIVERGKISKSSLSDIINKYENLGLVCKCISNEDKRNIYINLTDDGVYVKNKLEDIKNEALDAMLDGFDENQREIFKDCVSKALVNIKKVL</sequence>